<reference evidence="3 4" key="1">
    <citation type="submission" date="2020-11" db="EMBL/GenBank/DDBJ databases">
        <title>Kefir isolates.</title>
        <authorList>
            <person name="Marcisauskas S."/>
            <person name="Kim Y."/>
            <person name="Blasche S."/>
        </authorList>
    </citation>
    <scope>NUCLEOTIDE SEQUENCE [LARGE SCALE GENOMIC DNA]</scope>
    <source>
        <strain evidence="3 4">KR</strain>
    </source>
</reference>
<dbReference type="InterPro" id="IPR036568">
    <property type="entry name" value="GGCT-like_sf"/>
</dbReference>
<dbReference type="PANTHER" id="PTHR12192">
    <property type="entry name" value="CATION TRANSPORT PROTEIN CHAC-RELATED"/>
    <property type="match status" value="1"/>
</dbReference>
<dbReference type="OrthoDB" id="5894at2759"/>
<protein>
    <recommendedName>
        <fullName evidence="1">glutathione-specific gamma-glutamylcyclotransferase</fullName>
        <ecNumber evidence="1">4.3.2.7</ecNumber>
    </recommendedName>
</protein>
<accession>A0A9P6VVH3</accession>
<dbReference type="EC" id="4.3.2.7" evidence="1"/>
<keyword evidence="2" id="KW-0456">Lyase</keyword>
<evidence type="ECO:0000313" key="3">
    <source>
        <dbReference type="EMBL" id="KAG0655339.1"/>
    </source>
</evidence>
<keyword evidence="4" id="KW-1185">Reference proteome</keyword>
<dbReference type="PANTHER" id="PTHR12192:SF2">
    <property type="entry name" value="GLUTATHIONE-SPECIFIC GAMMA-GLUTAMYLCYCLOTRANSFERASE 2"/>
    <property type="match status" value="1"/>
</dbReference>
<dbReference type="Gene3D" id="3.10.490.10">
    <property type="entry name" value="Gamma-glutamyl cyclotransferase-like"/>
    <property type="match status" value="1"/>
</dbReference>
<organism evidence="3 4">
    <name type="scientific">Rhodotorula mucilaginosa</name>
    <name type="common">Yeast</name>
    <name type="synonym">Rhodotorula rubra</name>
    <dbReference type="NCBI Taxonomy" id="5537"/>
    <lineage>
        <taxon>Eukaryota</taxon>
        <taxon>Fungi</taxon>
        <taxon>Dikarya</taxon>
        <taxon>Basidiomycota</taxon>
        <taxon>Pucciniomycotina</taxon>
        <taxon>Microbotryomycetes</taxon>
        <taxon>Sporidiobolales</taxon>
        <taxon>Sporidiobolaceae</taxon>
        <taxon>Rhodotorula</taxon>
    </lineage>
</organism>
<sequence>MSAVFGYGSLIWKSPPWLLDCTPGYIKGHVRRFAQASHDHRGTPQEPGRVVTLVTKEDWEQHRKDDPLGSHHVWGRVYHIPDRLAKEVWAYLDHREKDGYSLRTVDVYGIDPHTGEEVILHTGRGESADATAAATLQVKVYVGETHNPSFAGGEPMTQLADHIAHACGPSGPNKEYLYNLAAAVRLLCPASEDAYLAQLERLVRERDPDLTSSSSSSSPLQSKM</sequence>
<evidence type="ECO:0000256" key="1">
    <source>
        <dbReference type="ARBA" id="ARBA00012344"/>
    </source>
</evidence>
<dbReference type="CDD" id="cd06661">
    <property type="entry name" value="GGCT_like"/>
    <property type="match status" value="1"/>
</dbReference>
<proteinExistence type="predicted"/>
<dbReference type="AlphaFoldDB" id="A0A9P6VVH3"/>
<dbReference type="GO" id="GO:0005737">
    <property type="term" value="C:cytoplasm"/>
    <property type="evidence" value="ECO:0007669"/>
    <property type="project" value="TreeGrafter"/>
</dbReference>
<dbReference type="GO" id="GO:0006751">
    <property type="term" value="P:glutathione catabolic process"/>
    <property type="evidence" value="ECO:0007669"/>
    <property type="project" value="InterPro"/>
</dbReference>
<dbReference type="Pfam" id="PF04752">
    <property type="entry name" value="ChaC"/>
    <property type="match status" value="1"/>
</dbReference>
<dbReference type="EMBL" id="PUHQ01000123">
    <property type="protein sequence ID" value="KAG0655339.1"/>
    <property type="molecule type" value="Genomic_DNA"/>
</dbReference>
<dbReference type="InterPro" id="IPR013024">
    <property type="entry name" value="GGCT-like"/>
</dbReference>
<dbReference type="Proteomes" id="UP000777482">
    <property type="component" value="Unassembled WGS sequence"/>
</dbReference>
<dbReference type="GO" id="GO:0061928">
    <property type="term" value="F:glutathione specific gamma-glutamylcyclotransferase activity"/>
    <property type="evidence" value="ECO:0007669"/>
    <property type="project" value="UniProtKB-EC"/>
</dbReference>
<name>A0A9P6VVH3_RHOMI</name>
<dbReference type="SUPFAM" id="SSF110857">
    <property type="entry name" value="Gamma-glutamyl cyclotransferase-like"/>
    <property type="match status" value="1"/>
</dbReference>
<dbReference type="InterPro" id="IPR006840">
    <property type="entry name" value="ChaC"/>
</dbReference>
<gene>
    <name evidence="3" type="ORF">C6P46_001036</name>
</gene>
<comment type="caution">
    <text evidence="3">The sequence shown here is derived from an EMBL/GenBank/DDBJ whole genome shotgun (WGS) entry which is preliminary data.</text>
</comment>
<evidence type="ECO:0000256" key="2">
    <source>
        <dbReference type="ARBA" id="ARBA00023239"/>
    </source>
</evidence>
<evidence type="ECO:0000313" key="4">
    <source>
        <dbReference type="Proteomes" id="UP000777482"/>
    </source>
</evidence>